<accession>A0ABT8HR31</accession>
<evidence type="ECO:0000259" key="1">
    <source>
        <dbReference type="PROSITE" id="PS51831"/>
    </source>
</evidence>
<name>A0ABT8HR31_9BACL</name>
<dbReference type="SMART" id="SM00471">
    <property type="entry name" value="HDc"/>
    <property type="match status" value="1"/>
</dbReference>
<evidence type="ECO:0000313" key="3">
    <source>
        <dbReference type="Proteomes" id="UP001172721"/>
    </source>
</evidence>
<dbReference type="PROSITE" id="PS51831">
    <property type="entry name" value="HD"/>
    <property type="match status" value="1"/>
</dbReference>
<dbReference type="Gene3D" id="1.20.58.1910">
    <property type="match status" value="1"/>
</dbReference>
<dbReference type="SUPFAM" id="SSF109604">
    <property type="entry name" value="HD-domain/PDEase-like"/>
    <property type="match status" value="1"/>
</dbReference>
<comment type="caution">
    <text evidence="2">The sequence shown here is derived from an EMBL/GenBank/DDBJ whole genome shotgun (WGS) entry which is preliminary data.</text>
</comment>
<dbReference type="Gene3D" id="1.10.472.50">
    <property type="entry name" value="HD-domain/PDEase-like"/>
    <property type="match status" value="1"/>
</dbReference>
<dbReference type="PANTHER" id="PTHR33594:SF1">
    <property type="entry name" value="HD_PDEASE DOMAIN-CONTAINING PROTEIN"/>
    <property type="match status" value="1"/>
</dbReference>
<dbReference type="Proteomes" id="UP001172721">
    <property type="component" value="Unassembled WGS sequence"/>
</dbReference>
<proteinExistence type="predicted"/>
<keyword evidence="3" id="KW-1185">Reference proteome</keyword>
<evidence type="ECO:0000313" key="2">
    <source>
        <dbReference type="EMBL" id="MDN4523230.1"/>
    </source>
</evidence>
<dbReference type="CDD" id="cd00077">
    <property type="entry name" value="HDc"/>
    <property type="match status" value="1"/>
</dbReference>
<protein>
    <submittedName>
        <fullName evidence="2">HD domain-containing protein</fullName>
    </submittedName>
</protein>
<dbReference type="PANTHER" id="PTHR33594">
    <property type="entry name" value="SUPERFAMILY HYDROLASE, PUTATIVE (AFU_ORTHOLOGUE AFUA_1G03035)-RELATED"/>
    <property type="match status" value="1"/>
</dbReference>
<reference evidence="2" key="1">
    <citation type="submission" date="2023-07" db="EMBL/GenBank/DDBJ databases">
        <title>Fictibacillus sp. isolated from freshwater pond.</title>
        <authorList>
            <person name="Kirdat K."/>
            <person name="Bhat A."/>
            <person name="Mourya A."/>
            <person name="Yadav A."/>
        </authorList>
    </citation>
    <scope>NUCLEOTIDE SEQUENCE</scope>
    <source>
        <strain evidence="2">NE201</strain>
    </source>
</reference>
<feature type="domain" description="HD" evidence="1">
    <location>
        <begin position="26"/>
        <end position="127"/>
    </location>
</feature>
<dbReference type="InterPro" id="IPR003607">
    <property type="entry name" value="HD/PDEase_dom"/>
</dbReference>
<dbReference type="EMBL" id="JAUHTR010000001">
    <property type="protein sequence ID" value="MDN4523230.1"/>
    <property type="molecule type" value="Genomic_DNA"/>
</dbReference>
<organism evidence="2 3">
    <name type="scientific">Fictibacillus fluitans</name>
    <dbReference type="NCBI Taxonomy" id="3058422"/>
    <lineage>
        <taxon>Bacteria</taxon>
        <taxon>Bacillati</taxon>
        <taxon>Bacillota</taxon>
        <taxon>Bacilli</taxon>
        <taxon>Bacillales</taxon>
        <taxon>Fictibacillaceae</taxon>
        <taxon>Fictibacillus</taxon>
    </lineage>
</organism>
<sequence>MDLERILEAAENYAKSVLGLDGSGHDWWHIYRVNKLACTIAREEGANLFICSLAALLHDVADEKLNGSEEEGIQKVNQWMNENEVPAEVCSQVLNIISTMSFKGGNKVPMSSLEGKVVQDADRLDAMGAIGIARTFVYSGHIGQLIYDPSIQVRNSMTKEEYRNGRSTAVNHFYEKLLKLKNGMNTSYGKQLAARRHEEMEHFLEVFFKEWEGRR</sequence>
<gene>
    <name evidence="2" type="ORF">QYB97_02035</name>
</gene>
<dbReference type="InterPro" id="IPR006674">
    <property type="entry name" value="HD_domain"/>
</dbReference>
<dbReference type="Pfam" id="PF01966">
    <property type="entry name" value="HD"/>
    <property type="match status" value="1"/>
</dbReference>